<evidence type="ECO:0000256" key="1">
    <source>
        <dbReference type="SAM" id="Phobius"/>
    </source>
</evidence>
<sequence>MAFAARRIPVKTPHDRYAPNSARISRWCIGESMKNSYLILMTDELGFNLTTFAEKVGLGQPIAGNFWLTGPGEASTSSASASGADRVGTRVGVITGAVIFAAAIVLF</sequence>
<gene>
    <name evidence="2" type="ORF">WG66_19785</name>
</gene>
<keyword evidence="1" id="KW-0472">Membrane</keyword>
<feature type="transmembrane region" description="Helical" evidence="1">
    <location>
        <begin position="87"/>
        <end position="106"/>
    </location>
</feature>
<name>A0A0W0EU60_MONRR</name>
<keyword evidence="1" id="KW-1133">Transmembrane helix</keyword>
<accession>A0A0W0EU60</accession>
<dbReference type="EMBL" id="LATX01002528">
    <property type="protein sequence ID" value="KTB27617.1"/>
    <property type="molecule type" value="Genomic_DNA"/>
</dbReference>
<proteinExistence type="predicted"/>
<organism evidence="2 3">
    <name type="scientific">Moniliophthora roreri</name>
    <name type="common">Frosty pod rot fungus</name>
    <name type="synonym">Monilia roreri</name>
    <dbReference type="NCBI Taxonomy" id="221103"/>
    <lineage>
        <taxon>Eukaryota</taxon>
        <taxon>Fungi</taxon>
        <taxon>Dikarya</taxon>
        <taxon>Basidiomycota</taxon>
        <taxon>Agaricomycotina</taxon>
        <taxon>Agaricomycetes</taxon>
        <taxon>Agaricomycetidae</taxon>
        <taxon>Agaricales</taxon>
        <taxon>Marasmiineae</taxon>
        <taxon>Marasmiaceae</taxon>
        <taxon>Moniliophthora</taxon>
    </lineage>
</organism>
<keyword evidence="1" id="KW-0812">Transmembrane</keyword>
<comment type="caution">
    <text evidence="2">The sequence shown here is derived from an EMBL/GenBank/DDBJ whole genome shotgun (WGS) entry which is preliminary data.</text>
</comment>
<dbReference type="AlphaFoldDB" id="A0A0W0EU60"/>
<dbReference type="Proteomes" id="UP000054988">
    <property type="component" value="Unassembled WGS sequence"/>
</dbReference>
<reference evidence="2 3" key="1">
    <citation type="submission" date="2015-12" db="EMBL/GenBank/DDBJ databases">
        <title>Draft genome sequence of Moniliophthora roreri, the causal agent of frosty pod rot of cacao.</title>
        <authorList>
            <person name="Aime M.C."/>
            <person name="Diaz-Valderrama J.R."/>
            <person name="Kijpornyongpan T."/>
            <person name="Phillips-Mora W."/>
        </authorList>
    </citation>
    <scope>NUCLEOTIDE SEQUENCE [LARGE SCALE GENOMIC DNA]</scope>
    <source>
        <strain evidence="2 3">MCA 2952</strain>
    </source>
</reference>
<protein>
    <submittedName>
        <fullName evidence="2">Putative PEBP-like protein</fullName>
    </submittedName>
</protein>
<evidence type="ECO:0000313" key="3">
    <source>
        <dbReference type="Proteomes" id="UP000054988"/>
    </source>
</evidence>
<evidence type="ECO:0000313" key="2">
    <source>
        <dbReference type="EMBL" id="KTB27617.1"/>
    </source>
</evidence>